<gene>
    <name evidence="1" type="ORF">GO606_18360</name>
</gene>
<organism evidence="1 2">
    <name type="scientific">Aromatoleum anaerobium</name>
    <dbReference type="NCBI Taxonomy" id="182180"/>
    <lineage>
        <taxon>Bacteria</taxon>
        <taxon>Pseudomonadati</taxon>
        <taxon>Pseudomonadota</taxon>
        <taxon>Betaproteobacteria</taxon>
        <taxon>Rhodocyclales</taxon>
        <taxon>Rhodocyclaceae</taxon>
        <taxon>Aromatoleum</taxon>
    </lineage>
</organism>
<evidence type="ECO:0000313" key="1">
    <source>
        <dbReference type="EMBL" id="NMG26637.1"/>
    </source>
</evidence>
<evidence type="ECO:0008006" key="3">
    <source>
        <dbReference type="Google" id="ProtNLM"/>
    </source>
</evidence>
<accession>A0ABX1PPW1</accession>
<dbReference type="Proteomes" id="UP000615989">
    <property type="component" value="Unassembled WGS sequence"/>
</dbReference>
<name>A0ABX1PPW1_9RHOO</name>
<evidence type="ECO:0000313" key="2">
    <source>
        <dbReference type="Proteomes" id="UP000615989"/>
    </source>
</evidence>
<proteinExistence type="predicted"/>
<protein>
    <recommendedName>
        <fullName evidence="3">Transposase</fullName>
    </recommendedName>
</protein>
<sequence>MIRHITEKLVPPVPRFHLPRDDGLYQPILFAFVTDRMRQCIEHERQILLDAVSPTVRARQEKVFQCYDPHASHRTYQNILRRFRLPEKQEGARWARD</sequence>
<comment type="caution">
    <text evidence="1">The sequence shown here is derived from an EMBL/GenBank/DDBJ whole genome shotgun (WGS) entry which is preliminary data.</text>
</comment>
<reference evidence="1" key="1">
    <citation type="submission" date="2019-12" db="EMBL/GenBank/DDBJ databases">
        <title>Comparative genomics gives insights into the taxonomy of the Azoarcus-Aromatoleum group and reveals separate origins of nif in the plant-associated Azoarcus and non-plant-associated Aromatoleum sub-groups.</title>
        <authorList>
            <person name="Lafos M."/>
            <person name="Maluk M."/>
            <person name="Batista M."/>
            <person name="Junghare M."/>
            <person name="Carmona M."/>
            <person name="Faoro H."/>
            <person name="Cruz L.M."/>
            <person name="Battistoni F."/>
            <person name="De Souza E."/>
            <person name="Pedrosa F."/>
            <person name="Chen W.-M."/>
            <person name="Poole P.S."/>
            <person name="Dixon R.A."/>
            <person name="James E.K."/>
        </authorList>
    </citation>
    <scope>NUCLEOTIDE SEQUENCE</scope>
    <source>
        <strain evidence="1">LuFRes1</strain>
    </source>
</reference>
<keyword evidence="2" id="KW-1185">Reference proteome</keyword>
<dbReference type="EMBL" id="WTVG01000081">
    <property type="protein sequence ID" value="NMG26637.1"/>
    <property type="molecule type" value="Genomic_DNA"/>
</dbReference>